<dbReference type="FunFam" id="1.25.10.10:FF:000021">
    <property type="entry name" value="Importin subunit alpha"/>
    <property type="match status" value="1"/>
</dbReference>
<dbReference type="AlphaFoldDB" id="A0A9W4U0U0"/>
<feature type="repeat" description="ARM" evidence="6">
    <location>
        <begin position="130"/>
        <end position="173"/>
    </location>
</feature>
<feature type="repeat" description="ARM" evidence="6">
    <location>
        <begin position="341"/>
        <end position="369"/>
    </location>
</feature>
<dbReference type="InterPro" id="IPR024931">
    <property type="entry name" value="Importin_alpha"/>
</dbReference>
<dbReference type="Gene3D" id="1.25.10.10">
    <property type="entry name" value="Leucine-rich Repeat Variant"/>
    <property type="match status" value="1"/>
</dbReference>
<name>A0A9W4U0U0_9ASCO</name>
<dbReference type="PANTHER" id="PTHR23316">
    <property type="entry name" value="IMPORTIN ALPHA"/>
    <property type="match status" value="1"/>
</dbReference>
<accession>A0A9W4U0U0</accession>
<dbReference type="Pfam" id="PF00514">
    <property type="entry name" value="Arm"/>
    <property type="match status" value="8"/>
</dbReference>
<dbReference type="InterPro" id="IPR036975">
    <property type="entry name" value="Importin-a_IBB_sf"/>
</dbReference>
<dbReference type="Gene3D" id="1.20.5.690">
    <property type="entry name" value="Importin-alpha, importin-beta-binding domain"/>
    <property type="match status" value="1"/>
</dbReference>
<sequence>MDSDATNRFIPEYRRTNFKNKGRFQTDELRRRRETHQVDLRKQKREEVLAKRRNFHHDSTTNDSEDEDEYNLNVNNDESQFYNRLQTELPKMIELIHAQDFDSQLAATVKFRQILSREHNPPIDLVIQSGVIPTLVEFMKDSHPDMLQLEAAWALTNIASGNSNQTRVVVEANAVPLFVQLLYSQSLEVKEQAIWALGNVAGDSSDNRDYVLGCNAMEPVLGLFNCTKMSLIRTATWTLSNLCRGKSPPPDWQIVSQAIPTLAKLIYSVDSETLVDACWAVSYLSDGTSEAIQAVVDARIPHRLVELLGHESTLVQTPALRAIGNIVTGSDLQTQIVLNAGVLPALAPLLNSPKDTIRKEACWTISNITAGTTDQIQAVIDANLIPQVIRLLVHGDYKTKKEACWAISNASSGGLTKPEQIRYLVSQGCIKPLCDLLSVADSKIIEVTLDSLENILKMGEMDKEARNSNVNENALYIEEAGGMEKIFECQNNANDKIYQKAYHIIEKYFNEDDDQIDDENIVPESYGNAFGFGMDSNQQQNFQF</sequence>
<evidence type="ECO:0000256" key="5">
    <source>
        <dbReference type="PIRNR" id="PIRNR005673"/>
    </source>
</evidence>
<evidence type="ECO:0000259" key="8">
    <source>
        <dbReference type="PROSITE" id="PS51214"/>
    </source>
</evidence>
<dbReference type="OrthoDB" id="29145at2759"/>
<dbReference type="InterPro" id="IPR011989">
    <property type="entry name" value="ARM-like"/>
</dbReference>
<evidence type="ECO:0000313" key="10">
    <source>
        <dbReference type="Proteomes" id="UP001152885"/>
    </source>
</evidence>
<feature type="repeat" description="ARM" evidence="6">
    <location>
        <begin position="173"/>
        <end position="208"/>
    </location>
</feature>
<dbReference type="EMBL" id="CANTUO010000005">
    <property type="protein sequence ID" value="CAI5760090.1"/>
    <property type="molecule type" value="Genomic_DNA"/>
</dbReference>
<dbReference type="PROSITE" id="PS50176">
    <property type="entry name" value="ARM_REPEAT"/>
    <property type="match status" value="3"/>
</dbReference>
<dbReference type="InterPro" id="IPR032413">
    <property type="entry name" value="Arm_3"/>
</dbReference>
<dbReference type="InterPro" id="IPR016024">
    <property type="entry name" value="ARM-type_fold"/>
</dbReference>
<keyword evidence="2 5" id="KW-0813">Transport</keyword>
<dbReference type="SUPFAM" id="SSF48371">
    <property type="entry name" value="ARM repeat"/>
    <property type="match status" value="1"/>
</dbReference>
<dbReference type="GO" id="GO:0061608">
    <property type="term" value="F:nuclear import signal receptor activity"/>
    <property type="evidence" value="ECO:0007669"/>
    <property type="project" value="InterPro"/>
</dbReference>
<dbReference type="PIRSF" id="PIRSF005673">
    <property type="entry name" value="Importin_alpha"/>
    <property type="match status" value="1"/>
</dbReference>
<dbReference type="GO" id="GO:0006606">
    <property type="term" value="P:protein import into nucleus"/>
    <property type="evidence" value="ECO:0007669"/>
    <property type="project" value="InterPro"/>
</dbReference>
<keyword evidence="10" id="KW-1185">Reference proteome</keyword>
<evidence type="ECO:0000256" key="3">
    <source>
        <dbReference type="ARBA" id="ARBA00022737"/>
    </source>
</evidence>
<dbReference type="FunFam" id="1.20.5.690:FF:000003">
    <property type="entry name" value="Importin subunit alpha"/>
    <property type="match status" value="1"/>
</dbReference>
<gene>
    <name evidence="9" type="ORF">CANVERA_P4601</name>
</gene>
<comment type="similarity">
    <text evidence="1 5">Belongs to the importin alpha family.</text>
</comment>
<evidence type="ECO:0000256" key="6">
    <source>
        <dbReference type="PROSITE-ProRule" id="PRU00259"/>
    </source>
</evidence>
<organism evidence="9 10">
    <name type="scientific">Candida verbasci</name>
    <dbReference type="NCBI Taxonomy" id="1227364"/>
    <lineage>
        <taxon>Eukaryota</taxon>
        <taxon>Fungi</taxon>
        <taxon>Dikarya</taxon>
        <taxon>Ascomycota</taxon>
        <taxon>Saccharomycotina</taxon>
        <taxon>Pichiomycetes</taxon>
        <taxon>Debaryomycetaceae</taxon>
        <taxon>Candida/Lodderomyces clade</taxon>
        <taxon>Candida</taxon>
    </lineage>
</organism>
<proteinExistence type="inferred from homology"/>
<feature type="compositionally biased region" description="Basic and acidic residues" evidence="7">
    <location>
        <begin position="50"/>
        <end position="60"/>
    </location>
</feature>
<dbReference type="SMART" id="SM00185">
    <property type="entry name" value="ARM"/>
    <property type="match status" value="8"/>
</dbReference>
<evidence type="ECO:0000313" key="9">
    <source>
        <dbReference type="EMBL" id="CAI5760090.1"/>
    </source>
</evidence>
<evidence type="ECO:0000256" key="7">
    <source>
        <dbReference type="SAM" id="MobiDB-lite"/>
    </source>
</evidence>
<protein>
    <recommendedName>
        <fullName evidence="5">Importin subunit alpha</fullName>
    </recommendedName>
</protein>
<dbReference type="InterPro" id="IPR000225">
    <property type="entry name" value="Armadillo"/>
</dbReference>
<dbReference type="PROSITE" id="PS51214">
    <property type="entry name" value="IBB"/>
    <property type="match status" value="1"/>
</dbReference>
<keyword evidence="3" id="KW-0677">Repeat</keyword>
<feature type="domain" description="IBB" evidence="8">
    <location>
        <begin position="1"/>
        <end position="62"/>
    </location>
</feature>
<dbReference type="GO" id="GO:0005737">
    <property type="term" value="C:cytoplasm"/>
    <property type="evidence" value="ECO:0007669"/>
    <property type="project" value="InterPro"/>
</dbReference>
<feature type="region of interest" description="Disordered" evidence="7">
    <location>
        <begin position="50"/>
        <end position="71"/>
    </location>
</feature>
<dbReference type="InterPro" id="IPR002652">
    <property type="entry name" value="Importin-a_IBB"/>
</dbReference>
<evidence type="ECO:0000256" key="2">
    <source>
        <dbReference type="ARBA" id="ARBA00022448"/>
    </source>
</evidence>
<dbReference type="Proteomes" id="UP001152885">
    <property type="component" value="Unassembled WGS sequence"/>
</dbReference>
<comment type="caution">
    <text evidence="9">The sequence shown here is derived from an EMBL/GenBank/DDBJ whole genome shotgun (WGS) entry which is preliminary data.</text>
</comment>
<dbReference type="GO" id="GO:0005634">
    <property type="term" value="C:nucleus"/>
    <property type="evidence" value="ECO:0007669"/>
    <property type="project" value="UniProtKB-ARBA"/>
</dbReference>
<evidence type="ECO:0000256" key="1">
    <source>
        <dbReference type="ARBA" id="ARBA00010394"/>
    </source>
</evidence>
<evidence type="ECO:0000256" key="4">
    <source>
        <dbReference type="ARBA" id="ARBA00022927"/>
    </source>
</evidence>
<reference evidence="9" key="1">
    <citation type="submission" date="2022-12" db="EMBL/GenBank/DDBJ databases">
        <authorList>
            <person name="Brejova B."/>
        </authorList>
    </citation>
    <scope>NUCLEOTIDE SEQUENCE</scope>
</reference>
<dbReference type="Pfam" id="PF01749">
    <property type="entry name" value="IBB"/>
    <property type="match status" value="1"/>
</dbReference>
<dbReference type="Pfam" id="PF16186">
    <property type="entry name" value="Arm_3"/>
    <property type="match status" value="1"/>
</dbReference>
<keyword evidence="4 5" id="KW-0653">Protein transport</keyword>